<keyword evidence="1" id="KW-0472">Membrane</keyword>
<evidence type="ECO:0000256" key="1">
    <source>
        <dbReference type="SAM" id="Phobius"/>
    </source>
</evidence>
<dbReference type="EMBL" id="CAFBMW010000028">
    <property type="protein sequence ID" value="CAB4956151.1"/>
    <property type="molecule type" value="Genomic_DNA"/>
</dbReference>
<feature type="transmembrane region" description="Helical" evidence="1">
    <location>
        <begin position="108"/>
        <end position="129"/>
    </location>
</feature>
<sequence length="136" mass="14246">MSAVRWVLGGLGVLVGAYGAWLALTRQDLLQLLEIALWLGAGVAVHDAIVAGLVIGASLLGRRVLPLPWHAPATLGLVVWGSVSVMAVPVLGRFGARADNPTLLDRPYLVTWLVLTLLTLAAVAVAGLVRSRRADA</sequence>
<feature type="transmembrane region" description="Helical" evidence="1">
    <location>
        <begin position="73"/>
        <end position="96"/>
    </location>
</feature>
<keyword evidence="1" id="KW-1133">Transmembrane helix</keyword>
<organism evidence="2">
    <name type="scientific">freshwater metagenome</name>
    <dbReference type="NCBI Taxonomy" id="449393"/>
    <lineage>
        <taxon>unclassified sequences</taxon>
        <taxon>metagenomes</taxon>
        <taxon>ecological metagenomes</taxon>
    </lineage>
</organism>
<protein>
    <submittedName>
        <fullName evidence="2">Unannotated protein</fullName>
    </submittedName>
</protein>
<evidence type="ECO:0000313" key="2">
    <source>
        <dbReference type="EMBL" id="CAB4956151.1"/>
    </source>
</evidence>
<gene>
    <name evidence="2" type="ORF">UFOPK3662_02891</name>
</gene>
<proteinExistence type="predicted"/>
<accession>A0A6J7KKU8</accession>
<feature type="transmembrane region" description="Helical" evidence="1">
    <location>
        <begin position="35"/>
        <end position="61"/>
    </location>
</feature>
<dbReference type="AlphaFoldDB" id="A0A6J7KKU8"/>
<keyword evidence="1" id="KW-0812">Transmembrane</keyword>
<reference evidence="2" key="1">
    <citation type="submission" date="2020-05" db="EMBL/GenBank/DDBJ databases">
        <authorList>
            <person name="Chiriac C."/>
            <person name="Salcher M."/>
            <person name="Ghai R."/>
            <person name="Kavagutti S V."/>
        </authorList>
    </citation>
    <scope>NUCLEOTIDE SEQUENCE</scope>
</reference>
<name>A0A6J7KKU8_9ZZZZ</name>